<comment type="pathway">
    <text evidence="2">Cell wall biogenesis; peptidoglycan biosynthesis.</text>
</comment>
<proteinExistence type="inferred from homology"/>
<evidence type="ECO:0000259" key="3">
    <source>
        <dbReference type="Pfam" id="PF02875"/>
    </source>
</evidence>
<dbReference type="GO" id="GO:0071555">
    <property type="term" value="P:cell wall organization"/>
    <property type="evidence" value="ECO:0007669"/>
    <property type="project" value="UniProtKB-KW"/>
</dbReference>
<keyword evidence="2" id="KW-0132">Cell division</keyword>
<dbReference type="SUPFAM" id="SSF53623">
    <property type="entry name" value="MurD-like peptide ligases, catalytic domain"/>
    <property type="match status" value="1"/>
</dbReference>
<feature type="domain" description="Mur ligase C-terminal" evidence="3">
    <location>
        <begin position="269"/>
        <end position="408"/>
    </location>
</feature>
<accession>A0A1J4RT32</accession>
<dbReference type="GO" id="GO:0008360">
    <property type="term" value="P:regulation of cell shape"/>
    <property type="evidence" value="ECO:0007669"/>
    <property type="project" value="UniProtKB-KW"/>
</dbReference>
<keyword evidence="2" id="KW-0573">Peptidoglycan synthesis</keyword>
<evidence type="ECO:0000256" key="2">
    <source>
        <dbReference type="RuleBase" id="RU004135"/>
    </source>
</evidence>
<dbReference type="GO" id="GO:0016881">
    <property type="term" value="F:acid-amino acid ligase activity"/>
    <property type="evidence" value="ECO:0007669"/>
    <property type="project" value="InterPro"/>
</dbReference>
<dbReference type="InterPro" id="IPR005761">
    <property type="entry name" value="UDP-N-AcMur-Glu-dNH2Pim_ligase"/>
</dbReference>
<evidence type="ECO:0000256" key="1">
    <source>
        <dbReference type="ARBA" id="ARBA00005898"/>
    </source>
</evidence>
<gene>
    <name evidence="5" type="ORF">AUJ40_01840</name>
</gene>
<keyword evidence="2" id="KW-0133">Cell shape</keyword>
<evidence type="ECO:0000259" key="4">
    <source>
        <dbReference type="Pfam" id="PF08245"/>
    </source>
</evidence>
<dbReference type="InterPro" id="IPR004101">
    <property type="entry name" value="Mur_ligase_C"/>
</dbReference>
<name>A0A1J4RT32_9BACT</name>
<dbReference type="GO" id="GO:0005737">
    <property type="term" value="C:cytoplasm"/>
    <property type="evidence" value="ECO:0007669"/>
    <property type="project" value="UniProtKB-SubCell"/>
</dbReference>
<dbReference type="PANTHER" id="PTHR23135:SF4">
    <property type="entry name" value="UDP-N-ACETYLMURAMOYL-L-ALANYL-D-GLUTAMATE--2,6-DIAMINOPIMELATE LIGASE MURE HOMOLOG, CHLOROPLASTIC"/>
    <property type="match status" value="1"/>
</dbReference>
<dbReference type="NCBIfam" id="NF001126">
    <property type="entry name" value="PRK00139.1-4"/>
    <property type="match status" value="1"/>
</dbReference>
<dbReference type="InterPro" id="IPR036565">
    <property type="entry name" value="Mur-like_cat_sf"/>
</dbReference>
<feature type="domain" description="Mur ligase central" evidence="4">
    <location>
        <begin position="41"/>
        <end position="246"/>
    </location>
</feature>
<dbReference type="GO" id="GO:0051301">
    <property type="term" value="P:cell division"/>
    <property type="evidence" value="ECO:0007669"/>
    <property type="project" value="UniProtKB-KW"/>
</dbReference>
<dbReference type="InterPro" id="IPR036615">
    <property type="entry name" value="Mur_ligase_C_dom_sf"/>
</dbReference>
<dbReference type="GO" id="GO:0009252">
    <property type="term" value="P:peptidoglycan biosynthetic process"/>
    <property type="evidence" value="ECO:0007669"/>
    <property type="project" value="UniProtKB-UniPathway"/>
</dbReference>
<dbReference type="Pfam" id="PF08245">
    <property type="entry name" value="Mur_ligase_M"/>
    <property type="match status" value="1"/>
</dbReference>
<comment type="subcellular location">
    <subcellularLocation>
        <location evidence="2">Cytoplasm</location>
    </subcellularLocation>
</comment>
<organism evidence="5 6">
    <name type="scientific">Candidatus Berkelbacteria bacterium CG1_02_42_45</name>
    <dbReference type="NCBI Taxonomy" id="1805036"/>
    <lineage>
        <taxon>Bacteria</taxon>
        <taxon>Candidatus Berkelbacteria</taxon>
    </lineage>
</organism>
<dbReference type="InterPro" id="IPR013221">
    <property type="entry name" value="Mur_ligase_cen"/>
</dbReference>
<keyword evidence="2" id="KW-0961">Cell wall biogenesis/degradation</keyword>
<evidence type="ECO:0008006" key="7">
    <source>
        <dbReference type="Google" id="ProtNLM"/>
    </source>
</evidence>
<dbReference type="Proteomes" id="UP000182753">
    <property type="component" value="Unassembled WGS sequence"/>
</dbReference>
<dbReference type="EMBL" id="MNUJ01000039">
    <property type="protein sequence ID" value="OIN89460.1"/>
    <property type="molecule type" value="Genomic_DNA"/>
</dbReference>
<reference evidence="5 6" key="1">
    <citation type="journal article" date="2016" name="Environ. Microbiol.">
        <title>Genomic resolution of a cold subsurface aquifer community provides metabolic insights for novel microbes adapted to high CO concentrations.</title>
        <authorList>
            <person name="Probst A.J."/>
            <person name="Castelle C.J."/>
            <person name="Singh A."/>
            <person name="Brown C.T."/>
            <person name="Anantharaman K."/>
            <person name="Sharon I."/>
            <person name="Hug L.A."/>
            <person name="Burstein D."/>
            <person name="Emerson J.B."/>
            <person name="Thomas B.C."/>
            <person name="Banfield J.F."/>
        </authorList>
    </citation>
    <scope>NUCLEOTIDE SEQUENCE [LARGE SCALE GENOMIC DNA]</scope>
    <source>
        <strain evidence="5">CG1_02_42_45</strain>
    </source>
</reference>
<protein>
    <recommendedName>
        <fullName evidence="7">UDP-N-acetylmuramoyl-L-alanyl-D-glutamate--2, 6-diaminopimelate ligase</fullName>
    </recommendedName>
</protein>
<evidence type="ECO:0000313" key="5">
    <source>
        <dbReference type="EMBL" id="OIN89460.1"/>
    </source>
</evidence>
<dbReference type="UniPathway" id="UPA00219"/>
<comment type="caution">
    <text evidence="5">The sequence shown here is derived from an EMBL/GenBank/DDBJ whole genome shotgun (WGS) entry which is preliminary data.</text>
</comment>
<sequence>MKRYLSKLLPQKTKNRFHKLQAGWFNFISGQPSKKIKLIGVTGTKGKTTICNLIAAIFDAAGEKCAMETTINTKIAETTTMHTEKSRWVTTPPAAVINKFLKKATKAECKYAILEVTSQAIDQYRVRGLNFDILVFSNLSHDHLDYHGTKENYLAAKLKVFKDNPDATAIINIDDPAAPTFLEAKNKHQIPYSVKKPTDRSLVARKILPNPTGSIFTAVFAGNQTTIDLQIPGMFNVSNALAAIAVGVACGIEMEKIKYGLEEVAGIPGRMERIKVSPKQDFEVIVDYAHNPDSLKNVYETIRDALSKRGGRIIAVLGATGRRDKTKRPIMGALAGRFADAVFVTNEDPYDEDPMEIIDAVAAGILRGKKGKWRLNTNYWKILDRHEAISKAIKMAGHGDIVMITGKGAEEVMAIGENKFEPFSDRRVVKYELSKRFKTSIAEE</sequence>
<dbReference type="Gene3D" id="3.90.190.20">
    <property type="entry name" value="Mur ligase, C-terminal domain"/>
    <property type="match status" value="1"/>
</dbReference>
<dbReference type="AlphaFoldDB" id="A0A1J4RT32"/>
<dbReference type="Gene3D" id="3.40.1190.10">
    <property type="entry name" value="Mur-like, catalytic domain"/>
    <property type="match status" value="1"/>
</dbReference>
<dbReference type="Pfam" id="PF02875">
    <property type="entry name" value="Mur_ligase_C"/>
    <property type="match status" value="1"/>
</dbReference>
<evidence type="ECO:0000313" key="6">
    <source>
        <dbReference type="Proteomes" id="UP000182753"/>
    </source>
</evidence>
<dbReference type="PANTHER" id="PTHR23135">
    <property type="entry name" value="MUR LIGASE FAMILY MEMBER"/>
    <property type="match status" value="1"/>
</dbReference>
<keyword evidence="2" id="KW-0131">Cell cycle</keyword>
<dbReference type="SUPFAM" id="SSF53244">
    <property type="entry name" value="MurD-like peptide ligases, peptide-binding domain"/>
    <property type="match status" value="1"/>
</dbReference>
<comment type="similarity">
    <text evidence="1">Belongs to the MurCDEF family. MurE subfamily.</text>
</comment>
<dbReference type="GO" id="GO:0005524">
    <property type="term" value="F:ATP binding"/>
    <property type="evidence" value="ECO:0007669"/>
    <property type="project" value="InterPro"/>
</dbReference>
<dbReference type="NCBIfam" id="TIGR01085">
    <property type="entry name" value="murE"/>
    <property type="match status" value="1"/>
</dbReference>